<proteinExistence type="predicted"/>
<comment type="caution">
    <text evidence="2">The sequence shown here is derived from an EMBL/GenBank/DDBJ whole genome shotgun (WGS) entry which is preliminary data.</text>
</comment>
<dbReference type="EMBL" id="LGRB01000009">
    <property type="protein sequence ID" value="OCT51574.1"/>
    <property type="molecule type" value="Genomic_DNA"/>
</dbReference>
<dbReference type="AlphaFoldDB" id="A0A1C1CSU7"/>
<feature type="region of interest" description="Disordered" evidence="1">
    <location>
        <begin position="166"/>
        <end position="187"/>
    </location>
</feature>
<reference evidence="3" key="1">
    <citation type="submission" date="2015-07" db="EMBL/GenBank/DDBJ databases">
        <authorList>
            <person name="Teixeira M.M."/>
            <person name="Souza R.C."/>
            <person name="Almeida L.G."/>
            <person name="Vicente V.A."/>
            <person name="de Hoog S."/>
            <person name="Bocca A.L."/>
            <person name="de Almeida S.R."/>
            <person name="Vasconcelos A.T."/>
            <person name="Felipe M.S."/>
        </authorList>
    </citation>
    <scope>NUCLEOTIDE SEQUENCE [LARGE SCALE GENOMIC DNA]</scope>
    <source>
        <strain evidence="3">KSF</strain>
    </source>
</reference>
<dbReference type="Proteomes" id="UP000094526">
    <property type="component" value="Unassembled WGS sequence"/>
</dbReference>
<organism evidence="2 3">
    <name type="scientific">Cladophialophora carrionii</name>
    <dbReference type="NCBI Taxonomy" id="86049"/>
    <lineage>
        <taxon>Eukaryota</taxon>
        <taxon>Fungi</taxon>
        <taxon>Dikarya</taxon>
        <taxon>Ascomycota</taxon>
        <taxon>Pezizomycotina</taxon>
        <taxon>Eurotiomycetes</taxon>
        <taxon>Chaetothyriomycetidae</taxon>
        <taxon>Chaetothyriales</taxon>
        <taxon>Herpotrichiellaceae</taxon>
        <taxon>Cladophialophora</taxon>
    </lineage>
</organism>
<evidence type="ECO:0000256" key="1">
    <source>
        <dbReference type="SAM" id="MobiDB-lite"/>
    </source>
</evidence>
<keyword evidence="3" id="KW-1185">Reference proteome</keyword>
<protein>
    <submittedName>
        <fullName evidence="2">Uncharacterized protein</fullName>
    </submittedName>
</protein>
<evidence type="ECO:0000313" key="2">
    <source>
        <dbReference type="EMBL" id="OCT51574.1"/>
    </source>
</evidence>
<evidence type="ECO:0000313" key="3">
    <source>
        <dbReference type="Proteomes" id="UP000094526"/>
    </source>
</evidence>
<accession>A0A1C1CSU7</accession>
<name>A0A1C1CSU7_9EURO</name>
<gene>
    <name evidence="2" type="ORF">CLCR_08907</name>
</gene>
<dbReference type="VEuPathDB" id="FungiDB:CLCR_08907"/>
<sequence length="211" mass="23958">MSRRLRGYPTEHVSWWQRSEIIQGIIEQFEQWRREKIAQVFRWAVLNGMFLRSVEYDLRVRGCAVVVDEANTNLPPLCGHISTTEPSESEDMLDAGILIGRGATWAGLPHVAGMLRGCLGVIPHRSWTLPHRSWDLGVHAELERLGHAHRVTVLVLGDLPCAGDGVPRTSTGNSVHESRKSRHPRSRCRFRHSSLSQRFRKFEAVIGNSQR</sequence>